<dbReference type="EMBL" id="HBEL01018206">
    <property type="protein sequence ID" value="CAD8412542.1"/>
    <property type="molecule type" value="Transcribed_RNA"/>
</dbReference>
<name>A0A7S0C5N9_9STRA</name>
<dbReference type="InterPro" id="IPR011604">
    <property type="entry name" value="PDDEXK-like_dom_sf"/>
</dbReference>
<dbReference type="InterPro" id="IPR011335">
    <property type="entry name" value="Restrct_endonuc-II-like"/>
</dbReference>
<evidence type="ECO:0000313" key="1">
    <source>
        <dbReference type="EMBL" id="CAD8412542.1"/>
    </source>
</evidence>
<dbReference type="PANTHER" id="PTHR46609">
    <property type="entry name" value="EXONUCLEASE, PHAGE-TYPE/RECB, C-TERMINAL DOMAIN-CONTAINING PROTEIN"/>
    <property type="match status" value="1"/>
</dbReference>
<evidence type="ECO:0008006" key="2">
    <source>
        <dbReference type="Google" id="ProtNLM"/>
    </source>
</evidence>
<reference evidence="1" key="1">
    <citation type="submission" date="2021-01" db="EMBL/GenBank/DDBJ databases">
        <authorList>
            <person name="Corre E."/>
            <person name="Pelletier E."/>
            <person name="Niang G."/>
            <person name="Scheremetjew M."/>
            <person name="Finn R."/>
            <person name="Kale V."/>
            <person name="Holt S."/>
            <person name="Cochrane G."/>
            <person name="Meng A."/>
            <person name="Brown T."/>
            <person name="Cohen L."/>
        </authorList>
    </citation>
    <scope>NUCLEOTIDE SEQUENCE</scope>
    <source>
        <strain evidence="1">CCAP1064/1</strain>
    </source>
</reference>
<dbReference type="InterPro" id="IPR051703">
    <property type="entry name" value="NF-kappa-B_Signaling_Reg"/>
</dbReference>
<dbReference type="GO" id="GO:0006281">
    <property type="term" value="P:DNA repair"/>
    <property type="evidence" value="ECO:0007669"/>
    <property type="project" value="UniProtKB-ARBA"/>
</dbReference>
<gene>
    <name evidence="1" type="ORF">PINE0816_LOCUS8668</name>
</gene>
<proteinExistence type="predicted"/>
<dbReference type="AlphaFoldDB" id="A0A7S0C5N9"/>
<sequence length="308" mass="34970">MTADSEHVIKTLSEMNRVLIENAYSAKEEIDESSNSRCWKRIPQDQKNKFPFPAKYMPDYKSPSKKGISVGNGVRMIWGNTQEATAILTALNYFTTSVDPNITVHEVGMTISPPEAGSNYNNSCSNTSDLLIGASPDAVLVYPNGEIEALEVKNHCPFLVNRRGASNNQSKSFYLSNRNATSDIPPGYIPQLMMEMFCLGPKCRSAVMVRQTAIHGAAILRVKRDDEWIDEMMYWLQQFQVQFVNLGVAPPPNFFWENGGDRYKEFVYRTKHIGMHEAELVAYVENNRIQRPKFRNNLIVPLFLDDNN</sequence>
<dbReference type="SUPFAM" id="SSF52980">
    <property type="entry name" value="Restriction endonuclease-like"/>
    <property type="match status" value="1"/>
</dbReference>
<organism evidence="1">
    <name type="scientific">Proboscia inermis</name>
    <dbReference type="NCBI Taxonomy" id="420281"/>
    <lineage>
        <taxon>Eukaryota</taxon>
        <taxon>Sar</taxon>
        <taxon>Stramenopiles</taxon>
        <taxon>Ochrophyta</taxon>
        <taxon>Bacillariophyta</taxon>
        <taxon>Coscinodiscophyceae</taxon>
        <taxon>Rhizosoleniophycidae</taxon>
        <taxon>Rhizosoleniales</taxon>
        <taxon>Rhizosoleniaceae</taxon>
        <taxon>Proboscia</taxon>
    </lineage>
</organism>
<accession>A0A7S0C5N9</accession>
<dbReference type="Gene3D" id="3.90.320.10">
    <property type="match status" value="1"/>
</dbReference>
<protein>
    <recommendedName>
        <fullName evidence="2">YqaJ viral recombinase domain-containing protein</fullName>
    </recommendedName>
</protein>
<dbReference type="PANTHER" id="PTHR46609:SF6">
    <property type="entry name" value="EXONUCLEASE, PHAGE-TYPE_RECB, C-TERMINAL DOMAIN-CONTAINING PROTEIN-RELATED"/>
    <property type="match status" value="1"/>
</dbReference>